<comment type="caution">
    <text evidence="2">The sequence shown here is derived from an EMBL/GenBank/DDBJ whole genome shotgun (WGS) entry which is preliminary data.</text>
</comment>
<keyword evidence="1" id="KW-0472">Membrane</keyword>
<proteinExistence type="predicted"/>
<gene>
    <name evidence="2" type="ORF">ACFFSY_30925</name>
</gene>
<dbReference type="RefSeq" id="WP_377501513.1">
    <property type="nucleotide sequence ID" value="NZ_JBHMDO010000047.1"/>
</dbReference>
<keyword evidence="3" id="KW-1185">Reference proteome</keyword>
<sequence>MKRTIVIGALGGLAVPALVHLSLEGISRYVNDGPRSTDEMSLAYAPIELMDENGSTASAFWYSFGLTEYASLGTATFAVYMTAVVVWTWLRRRRARIE</sequence>
<feature type="transmembrane region" description="Helical" evidence="1">
    <location>
        <begin position="69"/>
        <end position="90"/>
    </location>
</feature>
<name>A0ABV5L268_9BACL</name>
<reference evidence="2 3" key="1">
    <citation type="submission" date="2024-09" db="EMBL/GenBank/DDBJ databases">
        <authorList>
            <person name="Sun Q."/>
            <person name="Mori K."/>
        </authorList>
    </citation>
    <scope>NUCLEOTIDE SEQUENCE [LARGE SCALE GENOMIC DNA]</scope>
    <source>
        <strain evidence="2 3">TISTR 2452</strain>
    </source>
</reference>
<protein>
    <submittedName>
        <fullName evidence="2">Uncharacterized protein</fullName>
    </submittedName>
</protein>
<dbReference type="EMBL" id="JBHMDO010000047">
    <property type="protein sequence ID" value="MFB9330382.1"/>
    <property type="molecule type" value="Genomic_DNA"/>
</dbReference>
<evidence type="ECO:0000313" key="3">
    <source>
        <dbReference type="Proteomes" id="UP001589747"/>
    </source>
</evidence>
<keyword evidence="1" id="KW-0812">Transmembrane</keyword>
<keyword evidence="1" id="KW-1133">Transmembrane helix</keyword>
<organism evidence="2 3">
    <name type="scientific">Paenibacillus aurantiacus</name>
    <dbReference type="NCBI Taxonomy" id="1936118"/>
    <lineage>
        <taxon>Bacteria</taxon>
        <taxon>Bacillati</taxon>
        <taxon>Bacillota</taxon>
        <taxon>Bacilli</taxon>
        <taxon>Bacillales</taxon>
        <taxon>Paenibacillaceae</taxon>
        <taxon>Paenibacillus</taxon>
    </lineage>
</organism>
<evidence type="ECO:0000256" key="1">
    <source>
        <dbReference type="SAM" id="Phobius"/>
    </source>
</evidence>
<accession>A0ABV5L268</accession>
<dbReference type="Proteomes" id="UP001589747">
    <property type="component" value="Unassembled WGS sequence"/>
</dbReference>
<evidence type="ECO:0000313" key="2">
    <source>
        <dbReference type="EMBL" id="MFB9330382.1"/>
    </source>
</evidence>